<accession>V9L467</accession>
<dbReference type="SUPFAM" id="SSF54236">
    <property type="entry name" value="Ubiquitin-like"/>
    <property type="match status" value="2"/>
</dbReference>
<proteinExistence type="evidence at transcript level"/>
<evidence type="ECO:0000256" key="1">
    <source>
        <dbReference type="ARBA" id="ARBA00004123"/>
    </source>
</evidence>
<dbReference type="GO" id="GO:0005634">
    <property type="term" value="C:nucleus"/>
    <property type="evidence" value="ECO:0007669"/>
    <property type="project" value="UniProtKB-SubCell"/>
</dbReference>
<dbReference type="InterPro" id="IPR022617">
    <property type="entry name" value="Rad60/SUMO-like_dom"/>
</dbReference>
<feature type="compositionally biased region" description="Basic and acidic residues" evidence="5">
    <location>
        <begin position="49"/>
        <end position="73"/>
    </location>
</feature>
<evidence type="ECO:0000313" key="7">
    <source>
        <dbReference type="EMBL" id="AFP06343.1"/>
    </source>
</evidence>
<evidence type="ECO:0000256" key="4">
    <source>
        <dbReference type="ARBA" id="ARBA00042764"/>
    </source>
</evidence>
<reference evidence="7" key="1">
    <citation type="journal article" date="2014" name="Nature">
        <title>Elephant shark genome provides unique insights into gnathostome evolution.</title>
        <authorList>
            <consortium name="International Elephant Shark Genome Sequencing Consortium"/>
            <person name="Venkatesh B."/>
            <person name="Lee A.P."/>
            <person name="Ravi V."/>
            <person name="Maurya A.K."/>
            <person name="Lian M.M."/>
            <person name="Swann J.B."/>
            <person name="Ohta Y."/>
            <person name="Flajnik M.F."/>
            <person name="Sutoh Y."/>
            <person name="Kasahara M."/>
            <person name="Hoon S."/>
            <person name="Gangu V."/>
            <person name="Roy S.W."/>
            <person name="Irimia M."/>
            <person name="Korzh V."/>
            <person name="Kondrychyn I."/>
            <person name="Lim Z.W."/>
            <person name="Tay B.H."/>
            <person name="Tohari S."/>
            <person name="Kong K.W."/>
            <person name="Ho S."/>
            <person name="Lorente-Galdos B."/>
            <person name="Quilez J."/>
            <person name="Marques-Bonet T."/>
            <person name="Raney B.J."/>
            <person name="Ingham P.W."/>
            <person name="Tay A."/>
            <person name="Hillier L.W."/>
            <person name="Minx P."/>
            <person name="Boehm T."/>
            <person name="Wilson R.K."/>
            <person name="Brenner S."/>
            <person name="Warren W.C."/>
        </authorList>
    </citation>
    <scope>NUCLEOTIDE SEQUENCE</scope>
    <source>
        <tissue evidence="7">Kidney</tissue>
    </source>
</reference>
<protein>
    <recommendedName>
        <fullName evidence="3">NFATC2-interacting protein</fullName>
    </recommendedName>
    <alternativeName>
        <fullName evidence="4">Nuclear factor of activated T-cells, cytoplasmic 2-interacting protein</fullName>
    </alternativeName>
</protein>
<dbReference type="GO" id="GO:0045944">
    <property type="term" value="P:positive regulation of transcription by RNA polymerase II"/>
    <property type="evidence" value="ECO:0007669"/>
    <property type="project" value="TreeGrafter"/>
</dbReference>
<dbReference type="InterPro" id="IPR000626">
    <property type="entry name" value="Ubiquitin-like_dom"/>
</dbReference>
<keyword evidence="2" id="KW-0539">Nucleus</keyword>
<dbReference type="PROSITE" id="PS50053">
    <property type="entry name" value="UBIQUITIN_2"/>
    <property type="match status" value="1"/>
</dbReference>
<dbReference type="InterPro" id="IPR029071">
    <property type="entry name" value="Ubiquitin-like_domsf"/>
</dbReference>
<organism evidence="7">
    <name type="scientific">Callorhinchus milii</name>
    <name type="common">Ghost shark</name>
    <dbReference type="NCBI Taxonomy" id="7868"/>
    <lineage>
        <taxon>Eukaryota</taxon>
        <taxon>Metazoa</taxon>
        <taxon>Chordata</taxon>
        <taxon>Craniata</taxon>
        <taxon>Vertebrata</taxon>
        <taxon>Chondrichthyes</taxon>
        <taxon>Holocephali</taxon>
        <taxon>Chimaeriformes</taxon>
        <taxon>Callorhinchidae</taxon>
        <taxon>Callorhinchus</taxon>
    </lineage>
</organism>
<comment type="subcellular location">
    <subcellularLocation>
        <location evidence="1">Nucleus</location>
    </subcellularLocation>
</comment>
<sequence>MAAAVARGADRTADSDTDSDEDEPRVRRVKRRRLIGPNDVQTVPVYSSRVRDNLRLYREDPERAVKEMLRVAELDPDEDGDAACAGESRASASRGQEGSDGPGRGRSLSESEDDVGRDTSLDRSPSPPSTPSFPVDQRGPAYFAIREVDRNLRDLAAFGSSPLRRPGLSDSEDVVYVGVIPSTPPSPREITIKVRCRGQLYRIPLQRTDRLQKVVEHIAEAMEVDAGRLLLLQREEEVPLSETPDSQRLTIADILDCIVMSPSPAADRVSGRSAISLHLQGQSRRSLQVISIGPTEPLAKLMEDYTDRMGLRRQSVEFYFDGVRLCESSTPTQSDMESGDVIDVRVRS</sequence>
<dbReference type="CDD" id="cd17078">
    <property type="entry name" value="Ubl_SLD1_NFATC2ip"/>
    <property type="match status" value="1"/>
</dbReference>
<dbReference type="EMBL" id="JW873826">
    <property type="protein sequence ID" value="AFP06343.1"/>
    <property type="molecule type" value="mRNA"/>
</dbReference>
<feature type="region of interest" description="Disordered" evidence="5">
    <location>
        <begin position="1"/>
        <end position="140"/>
    </location>
</feature>
<dbReference type="PANTHER" id="PTHR47187:SF1">
    <property type="entry name" value="NFATC2-INTERACTING PROTEIN"/>
    <property type="match status" value="1"/>
</dbReference>
<dbReference type="Pfam" id="PF11976">
    <property type="entry name" value="Rad60-SLD"/>
    <property type="match status" value="1"/>
</dbReference>
<feature type="domain" description="Ubiquitin-like" evidence="6">
    <location>
        <begin position="275"/>
        <end position="348"/>
    </location>
</feature>
<evidence type="ECO:0000259" key="6">
    <source>
        <dbReference type="PROSITE" id="PS50053"/>
    </source>
</evidence>
<evidence type="ECO:0000256" key="5">
    <source>
        <dbReference type="SAM" id="MobiDB-lite"/>
    </source>
</evidence>
<dbReference type="PANTHER" id="PTHR47187">
    <property type="entry name" value="NFATC2-INTERACTING PROTEIN"/>
    <property type="match status" value="1"/>
</dbReference>
<dbReference type="Gene3D" id="3.10.20.90">
    <property type="entry name" value="Phosphatidylinositol 3-kinase Catalytic Subunit, Chain A, domain 1"/>
    <property type="match status" value="2"/>
</dbReference>
<evidence type="ECO:0000256" key="3">
    <source>
        <dbReference type="ARBA" id="ARBA00039921"/>
    </source>
</evidence>
<name>V9L467_CALMI</name>
<dbReference type="AlphaFoldDB" id="V9L467"/>
<evidence type="ECO:0000256" key="2">
    <source>
        <dbReference type="ARBA" id="ARBA00023242"/>
    </source>
</evidence>
<dbReference type="InterPro" id="IPR052324">
    <property type="entry name" value="NFATC2-Int_DNA_Repair"/>
</dbReference>